<proteinExistence type="inferred from homology"/>
<keyword evidence="4" id="KW-0560">Oxidoreductase</keyword>
<dbReference type="InterPro" id="IPR036291">
    <property type="entry name" value="NAD(P)-bd_dom_sf"/>
</dbReference>
<dbReference type="InterPro" id="IPR001236">
    <property type="entry name" value="Lactate/malate_DH_N"/>
</dbReference>
<dbReference type="PANTHER" id="PTHR43128">
    <property type="entry name" value="L-2-HYDROXYCARBOXYLATE DEHYDROGENASE (NAD(P)(+))"/>
    <property type="match status" value="1"/>
</dbReference>
<dbReference type="PANTHER" id="PTHR43128:SF31">
    <property type="entry name" value="L-LACTATE DEHYDROGENASE"/>
    <property type="match status" value="1"/>
</dbReference>
<evidence type="ECO:0000313" key="7">
    <source>
        <dbReference type="EMBL" id="KRM35073.1"/>
    </source>
</evidence>
<feature type="domain" description="Lactate/malate dehydrogenase N-terminal" evidence="5">
    <location>
        <begin position="4"/>
        <end position="142"/>
    </location>
</feature>
<sequence>MRSVGIIGLGHVGMTTAFNLLAQKVCDKLILIENNQVRADAEYLDLVDGQSAVTPTCQIIMNDYAALKTADVVIFAAGQGDSTDDGDRNSEMKTTKKAVDEVAPLLIASGFKGVLVNISNPCDVITAYWQEILQLPSNQVIGTGTMLDTNRMRRGVAQALGLNTADVQGFNMGEHGESQFTAWSTVTLLNQNQATLETLDKVDLETKARAGGWTIYEGKHYTNYGIAMVALVLIRAILSDSGATFSLSYFDPEMRTYIGHPAKIGHRGIMAPVKVALTSTEQAKYQASADYIQTNFEKLKLL</sequence>
<organism evidence="7 8">
    <name type="scientific">Agrilactobacillus composti DSM 18527 = JCM 14202</name>
    <dbReference type="NCBI Taxonomy" id="1423734"/>
    <lineage>
        <taxon>Bacteria</taxon>
        <taxon>Bacillati</taxon>
        <taxon>Bacillota</taxon>
        <taxon>Bacilli</taxon>
        <taxon>Lactobacillales</taxon>
        <taxon>Lactobacillaceae</taxon>
        <taxon>Agrilactobacillus</taxon>
    </lineage>
</organism>
<evidence type="ECO:0000256" key="3">
    <source>
        <dbReference type="PIRSR" id="PIRSR000102-3"/>
    </source>
</evidence>
<keyword evidence="3" id="KW-0520">NAD</keyword>
<keyword evidence="8" id="KW-1185">Reference proteome</keyword>
<comment type="similarity">
    <text evidence="1">Belongs to the LDH/MDH superfamily. LDH family.</text>
</comment>
<protein>
    <submittedName>
        <fullName evidence="7">L-2-hydroxyisocaproate malate lactate dehydrogenase-like protein</fullName>
    </submittedName>
</protein>
<dbReference type="STRING" id="1423734.FC83_GL001199"/>
<dbReference type="eggNOG" id="COG0039">
    <property type="taxonomic scope" value="Bacteria"/>
</dbReference>
<evidence type="ECO:0000256" key="1">
    <source>
        <dbReference type="ARBA" id="ARBA00006054"/>
    </source>
</evidence>
<dbReference type="EMBL" id="AZGA01000016">
    <property type="protein sequence ID" value="KRM35073.1"/>
    <property type="molecule type" value="Genomic_DNA"/>
</dbReference>
<dbReference type="RefSeq" id="WP_035453610.1">
    <property type="nucleotide sequence ID" value="NZ_AZGA01000016.1"/>
</dbReference>
<accession>X0PRP0</accession>
<dbReference type="InterPro" id="IPR015955">
    <property type="entry name" value="Lactate_DH/Glyco_Ohase_4_C"/>
</dbReference>
<feature type="binding site" evidence="3">
    <location>
        <begin position="118"/>
        <end position="120"/>
    </location>
    <ligand>
        <name>NAD(+)</name>
        <dbReference type="ChEBI" id="CHEBI:57540"/>
    </ligand>
</feature>
<dbReference type="Gene3D" id="3.40.50.720">
    <property type="entry name" value="NAD(P)-binding Rossmann-like Domain"/>
    <property type="match status" value="1"/>
</dbReference>
<dbReference type="AlphaFoldDB" id="X0PRP0"/>
<feature type="domain" description="Lactate/malate dehydrogenase C-terminal" evidence="6">
    <location>
        <begin position="145"/>
        <end position="298"/>
    </location>
</feature>
<dbReference type="InterPro" id="IPR022383">
    <property type="entry name" value="Lactate/malate_DH_C"/>
</dbReference>
<dbReference type="PRINTS" id="PR00086">
    <property type="entry name" value="LLDHDRGNASE"/>
</dbReference>
<feature type="active site" description="Proton acceptor" evidence="2">
    <location>
        <position position="175"/>
    </location>
</feature>
<dbReference type="InterPro" id="IPR001557">
    <property type="entry name" value="L-lactate/malate_DH"/>
</dbReference>
<feature type="binding site" evidence="3">
    <location>
        <begin position="8"/>
        <end position="13"/>
    </location>
    <ligand>
        <name>NAD(+)</name>
        <dbReference type="ChEBI" id="CHEBI:57540"/>
    </ligand>
</feature>
<evidence type="ECO:0000256" key="2">
    <source>
        <dbReference type="PIRSR" id="PIRSR000102-1"/>
    </source>
</evidence>
<evidence type="ECO:0000259" key="6">
    <source>
        <dbReference type="Pfam" id="PF02866"/>
    </source>
</evidence>
<comment type="caution">
    <text evidence="7">The sequence shown here is derived from an EMBL/GenBank/DDBJ whole genome shotgun (WGS) entry which is preliminary data.</text>
</comment>
<evidence type="ECO:0000256" key="4">
    <source>
        <dbReference type="RuleBase" id="RU003369"/>
    </source>
</evidence>
<dbReference type="GO" id="GO:0006089">
    <property type="term" value="P:lactate metabolic process"/>
    <property type="evidence" value="ECO:0007669"/>
    <property type="project" value="TreeGrafter"/>
</dbReference>
<dbReference type="SUPFAM" id="SSF56327">
    <property type="entry name" value="LDH C-terminal domain-like"/>
    <property type="match status" value="1"/>
</dbReference>
<name>X0PRP0_9LACO</name>
<evidence type="ECO:0000259" key="5">
    <source>
        <dbReference type="Pfam" id="PF00056"/>
    </source>
</evidence>
<gene>
    <name evidence="7" type="ORF">FC83_GL001199</name>
</gene>
<dbReference type="PATRIC" id="fig|1423734.3.peg.1212"/>
<dbReference type="SUPFAM" id="SSF51735">
    <property type="entry name" value="NAD(P)-binding Rossmann-fold domains"/>
    <property type="match status" value="1"/>
</dbReference>
<dbReference type="Gene3D" id="3.90.110.10">
    <property type="entry name" value="Lactate dehydrogenase/glycoside hydrolase, family 4, C-terminal"/>
    <property type="match status" value="1"/>
</dbReference>
<dbReference type="GO" id="GO:0004459">
    <property type="term" value="F:L-lactate dehydrogenase (NAD+) activity"/>
    <property type="evidence" value="ECO:0007669"/>
    <property type="project" value="TreeGrafter"/>
</dbReference>
<evidence type="ECO:0000313" key="8">
    <source>
        <dbReference type="Proteomes" id="UP000051236"/>
    </source>
</evidence>
<dbReference type="Proteomes" id="UP000051236">
    <property type="component" value="Unassembled WGS sequence"/>
</dbReference>
<dbReference type="OrthoDB" id="9802969at2"/>
<dbReference type="PIRSF" id="PIRSF000102">
    <property type="entry name" value="Lac_mal_DH"/>
    <property type="match status" value="1"/>
</dbReference>
<dbReference type="Pfam" id="PF00056">
    <property type="entry name" value="Ldh_1_N"/>
    <property type="match status" value="1"/>
</dbReference>
<reference evidence="7 8" key="1">
    <citation type="journal article" date="2015" name="Genome Announc.">
        <title>Expanding the biotechnology potential of lactobacilli through comparative genomics of 213 strains and associated genera.</title>
        <authorList>
            <person name="Sun Z."/>
            <person name="Harris H.M."/>
            <person name="McCann A."/>
            <person name="Guo C."/>
            <person name="Argimon S."/>
            <person name="Zhang W."/>
            <person name="Yang X."/>
            <person name="Jeffery I.B."/>
            <person name="Cooney J.C."/>
            <person name="Kagawa T.F."/>
            <person name="Liu W."/>
            <person name="Song Y."/>
            <person name="Salvetti E."/>
            <person name="Wrobel A."/>
            <person name="Rasinkangas P."/>
            <person name="Parkhill J."/>
            <person name="Rea M.C."/>
            <person name="O'Sullivan O."/>
            <person name="Ritari J."/>
            <person name="Douillard F.P."/>
            <person name="Paul Ross R."/>
            <person name="Yang R."/>
            <person name="Briner A.E."/>
            <person name="Felis G.E."/>
            <person name="de Vos W.M."/>
            <person name="Barrangou R."/>
            <person name="Klaenhammer T.R."/>
            <person name="Caufield P.W."/>
            <person name="Cui Y."/>
            <person name="Zhang H."/>
            <person name="O'Toole P.W."/>
        </authorList>
    </citation>
    <scope>NUCLEOTIDE SEQUENCE [LARGE SCALE GENOMIC DNA]</scope>
    <source>
        <strain evidence="7 8">DSM 18527</strain>
    </source>
</reference>
<dbReference type="Pfam" id="PF02866">
    <property type="entry name" value="Ldh_1_C"/>
    <property type="match status" value="1"/>
</dbReference>